<reference evidence="9" key="2">
    <citation type="journal article" date="2015" name="ISME J.">
        <title>A new class of marine Euryarchaeota group II from the Mediterranean deep chlorophyll maximum.</title>
        <authorList>
            <person name="Martin-Cuadrado A.B."/>
            <person name="Garcia-Heredia I."/>
            <person name="Molto A.G."/>
            <person name="Lopez-Ubeda R."/>
            <person name="Kimes N."/>
            <person name="Lopez-Garcia P."/>
            <person name="Moreira D."/>
            <person name="Rodriguez-Valera F."/>
        </authorList>
    </citation>
    <scope>NUCLEOTIDE SEQUENCE</scope>
</reference>
<dbReference type="Pfam" id="PF04055">
    <property type="entry name" value="Radical_SAM"/>
    <property type="match status" value="1"/>
</dbReference>
<dbReference type="Pfam" id="PF06463">
    <property type="entry name" value="Mob_synth_C"/>
    <property type="match status" value="1"/>
</dbReference>
<evidence type="ECO:0000256" key="3">
    <source>
        <dbReference type="ARBA" id="ARBA00022741"/>
    </source>
</evidence>
<evidence type="ECO:0000256" key="7">
    <source>
        <dbReference type="ARBA" id="ARBA00023150"/>
    </source>
</evidence>
<evidence type="ECO:0000256" key="4">
    <source>
        <dbReference type="ARBA" id="ARBA00023004"/>
    </source>
</evidence>
<dbReference type="GO" id="GO:0006777">
    <property type="term" value="P:Mo-molybdopterin cofactor biosynthetic process"/>
    <property type="evidence" value="ECO:0007669"/>
    <property type="project" value="UniProtKB-KW"/>
</dbReference>
<dbReference type="InterPro" id="IPR058240">
    <property type="entry name" value="rSAM_sf"/>
</dbReference>
<keyword evidence="5" id="KW-0411">Iron-sulfur</keyword>
<dbReference type="EMBL" id="KP211931">
    <property type="protein sequence ID" value="ANV81229.1"/>
    <property type="molecule type" value="Genomic_DNA"/>
</dbReference>
<keyword evidence="6" id="KW-0342">GTP-binding</keyword>
<dbReference type="InterPro" id="IPR013483">
    <property type="entry name" value="MoaA"/>
</dbReference>
<evidence type="ECO:0000256" key="6">
    <source>
        <dbReference type="ARBA" id="ARBA00023134"/>
    </source>
</evidence>
<dbReference type="GO" id="GO:0061798">
    <property type="term" value="F:GTP 3',8'-cyclase activity"/>
    <property type="evidence" value="ECO:0007669"/>
    <property type="project" value="TreeGrafter"/>
</dbReference>
<dbReference type="SUPFAM" id="SSF102114">
    <property type="entry name" value="Radical SAM enzymes"/>
    <property type="match status" value="1"/>
</dbReference>
<keyword evidence="3" id="KW-0547">Nucleotide-binding</keyword>
<evidence type="ECO:0000259" key="8">
    <source>
        <dbReference type="PROSITE" id="PS51918"/>
    </source>
</evidence>
<dbReference type="InterPro" id="IPR007197">
    <property type="entry name" value="rSAM"/>
</dbReference>
<dbReference type="CDD" id="cd01335">
    <property type="entry name" value="Radical_SAM"/>
    <property type="match status" value="1"/>
</dbReference>
<evidence type="ECO:0000313" key="9">
    <source>
        <dbReference type="EMBL" id="ANV81229.1"/>
    </source>
</evidence>
<dbReference type="AlphaFoldDB" id="A0A1B1TG23"/>
<dbReference type="GO" id="GO:0046872">
    <property type="term" value="F:metal ion binding"/>
    <property type="evidence" value="ECO:0007669"/>
    <property type="project" value="UniProtKB-KW"/>
</dbReference>
<dbReference type="Gene3D" id="3.20.20.70">
    <property type="entry name" value="Aldolase class I"/>
    <property type="match status" value="1"/>
</dbReference>
<keyword evidence="7" id="KW-0501">Molybdenum cofactor biosynthesis</keyword>
<dbReference type="CDD" id="cd21117">
    <property type="entry name" value="Twitch_MoaA"/>
    <property type="match status" value="1"/>
</dbReference>
<dbReference type="PANTHER" id="PTHR22960">
    <property type="entry name" value="MOLYBDOPTERIN COFACTOR SYNTHESIS PROTEIN A"/>
    <property type="match status" value="1"/>
</dbReference>
<dbReference type="InterPro" id="IPR050105">
    <property type="entry name" value="MoCo_biosynth_MoaA/MoaC"/>
</dbReference>
<dbReference type="NCBIfam" id="TIGR02666">
    <property type="entry name" value="moaA"/>
    <property type="match status" value="1"/>
</dbReference>
<dbReference type="PROSITE" id="PS51918">
    <property type="entry name" value="RADICAL_SAM"/>
    <property type="match status" value="1"/>
</dbReference>
<accession>A0A1B1TG23</accession>
<reference evidence="9" key="1">
    <citation type="submission" date="2014-11" db="EMBL/GenBank/DDBJ databases">
        <authorList>
            <person name="Zhu J."/>
            <person name="Qi W."/>
            <person name="Song R."/>
        </authorList>
    </citation>
    <scope>NUCLEOTIDE SEQUENCE</scope>
</reference>
<keyword evidence="1" id="KW-0949">S-adenosyl-L-methionine</keyword>
<dbReference type="InterPro" id="IPR013785">
    <property type="entry name" value="Aldolase_TIM"/>
</dbReference>
<evidence type="ECO:0000256" key="5">
    <source>
        <dbReference type="ARBA" id="ARBA00023014"/>
    </source>
</evidence>
<proteinExistence type="predicted"/>
<feature type="domain" description="Radical SAM core" evidence="8">
    <location>
        <begin position="1"/>
        <end position="178"/>
    </location>
</feature>
<name>A0A1B1TG23_9ARCH</name>
<keyword evidence="2" id="KW-0479">Metal-binding</keyword>
<dbReference type="GO" id="GO:0061799">
    <property type="term" value="F:cyclic pyranopterin monophosphate synthase activity"/>
    <property type="evidence" value="ECO:0007669"/>
    <property type="project" value="TreeGrafter"/>
</dbReference>
<organism evidence="9">
    <name type="scientific">uncultured Poseidoniia archaeon</name>
    <dbReference type="NCBI Taxonomy" id="1697135"/>
    <lineage>
        <taxon>Archaea</taxon>
        <taxon>Methanobacteriati</taxon>
        <taxon>Thermoplasmatota</taxon>
        <taxon>Candidatus Poseidoniia</taxon>
        <taxon>environmental samples</taxon>
    </lineage>
</organism>
<dbReference type="GO" id="GO:0051539">
    <property type="term" value="F:4 iron, 4 sulfur cluster binding"/>
    <property type="evidence" value="ECO:0007669"/>
    <property type="project" value="UniProtKB-KW"/>
</dbReference>
<evidence type="ECO:0000256" key="2">
    <source>
        <dbReference type="ARBA" id="ARBA00022723"/>
    </source>
</evidence>
<dbReference type="InterPro" id="IPR010505">
    <property type="entry name" value="MoaA_twitch"/>
</dbReference>
<dbReference type="PANTHER" id="PTHR22960:SF0">
    <property type="entry name" value="MOLYBDENUM COFACTOR BIOSYNTHESIS PROTEIN 1"/>
    <property type="match status" value="1"/>
</dbReference>
<keyword evidence="4" id="KW-0408">Iron</keyword>
<dbReference type="GO" id="GO:0005525">
    <property type="term" value="F:GTP binding"/>
    <property type="evidence" value="ECO:0007669"/>
    <property type="project" value="UniProtKB-KW"/>
</dbReference>
<evidence type="ECO:0000256" key="1">
    <source>
        <dbReference type="ARBA" id="ARBA00022691"/>
    </source>
</evidence>
<sequence length="288" mass="32855">MSYEEIIQVIKSALPLGLKKIRITGGEPLIRKDISKLIKMIRDLDDELDIAMTTNGVLLRKNIQLLKQSGLDRVTVSLDSLDQQLFKEITDSNYDVQDVLDGIESAIDSGLKVKINSVIKRNLNENQLIPLIEKSINYDIPIRFIEFMDVGTTNSWNLDSVITGSEMRKIIQQKFGPLVKKNSNYFGEVAKQWTILDKEYDFGFIESISSPFCGSCTRARISSNGHFFTCLFSEKGHDLLSMMRMDADLHDISNAITKIWNNRNDKYSEERKENTKERIPVEMSYIGG</sequence>
<protein>
    <submittedName>
        <fullName evidence="9">Molybdenum cofactor biosynthesis protein A</fullName>
    </submittedName>
</protein>